<evidence type="ECO:0000256" key="9">
    <source>
        <dbReference type="HAMAP-Rule" id="MF_00097"/>
    </source>
</evidence>
<evidence type="ECO:0000256" key="11">
    <source>
        <dbReference type="RuleBase" id="RU004253"/>
    </source>
</evidence>
<feature type="binding site" evidence="9">
    <location>
        <begin position="187"/>
        <end position="188"/>
    </location>
    <ligand>
        <name>2-[(2R,5Z)-2-carboxy-4-methylthiazol-5(2H)-ylidene]ethyl phosphate</name>
        <dbReference type="ChEBI" id="CHEBI:62899"/>
    </ligand>
</feature>
<evidence type="ECO:0000256" key="5">
    <source>
        <dbReference type="ARBA" id="ARBA00022977"/>
    </source>
</evidence>
<dbReference type="Pfam" id="PF02581">
    <property type="entry name" value="TMP-TENI"/>
    <property type="match status" value="1"/>
</dbReference>
<dbReference type="PANTHER" id="PTHR20857:SF15">
    <property type="entry name" value="THIAMINE-PHOSPHATE SYNTHASE"/>
    <property type="match status" value="1"/>
</dbReference>
<proteinExistence type="inferred from homology"/>
<dbReference type="FunFam" id="3.20.20.70:FF:000096">
    <property type="entry name" value="Thiamine-phosphate synthase"/>
    <property type="match status" value="1"/>
</dbReference>
<evidence type="ECO:0000259" key="12">
    <source>
        <dbReference type="Pfam" id="PF02581"/>
    </source>
</evidence>
<dbReference type="GO" id="GO:0000287">
    <property type="term" value="F:magnesium ion binding"/>
    <property type="evidence" value="ECO:0007669"/>
    <property type="project" value="UniProtKB-UniRule"/>
</dbReference>
<dbReference type="HAMAP" id="MF_00097">
    <property type="entry name" value="TMP_synthase"/>
    <property type="match status" value="1"/>
</dbReference>
<feature type="binding site" evidence="9">
    <location>
        <begin position="137"/>
        <end position="139"/>
    </location>
    <ligand>
        <name>2-[(2R,5Z)-2-carboxy-4-methylthiazol-5(2H)-ylidene]ethyl phosphate</name>
        <dbReference type="ChEBI" id="CHEBI:62899"/>
    </ligand>
</feature>
<evidence type="ECO:0000256" key="3">
    <source>
        <dbReference type="ARBA" id="ARBA00022723"/>
    </source>
</evidence>
<accession>A0AAU7PNY1</accession>
<evidence type="ECO:0000313" key="13">
    <source>
        <dbReference type="EMBL" id="XBS54086.1"/>
    </source>
</evidence>
<feature type="binding site" evidence="9">
    <location>
        <position position="72"/>
    </location>
    <ligand>
        <name>4-amino-2-methyl-5-(diphosphooxymethyl)pyrimidine</name>
        <dbReference type="ChEBI" id="CHEBI:57841"/>
    </ligand>
</feature>
<keyword evidence="5 9" id="KW-0784">Thiamine biosynthesis</keyword>
<feature type="domain" description="Thiamine phosphate synthase/TenI" evidence="12">
    <location>
        <begin position="10"/>
        <end position="190"/>
    </location>
</feature>
<dbReference type="NCBIfam" id="TIGR00693">
    <property type="entry name" value="thiE"/>
    <property type="match status" value="1"/>
</dbReference>
<feature type="binding site" evidence="9">
    <location>
        <position position="167"/>
    </location>
    <ligand>
        <name>2-[(2R,5Z)-2-carboxy-4-methylthiazol-5(2H)-ylidene]ethyl phosphate</name>
        <dbReference type="ChEBI" id="CHEBI:62899"/>
    </ligand>
</feature>
<dbReference type="EMBL" id="CP157940">
    <property type="protein sequence ID" value="XBS54086.1"/>
    <property type="molecule type" value="Genomic_DNA"/>
</dbReference>
<feature type="binding site" evidence="9">
    <location>
        <position position="111"/>
    </location>
    <ligand>
        <name>4-amino-2-methyl-5-(diphosphooxymethyl)pyrimidine</name>
        <dbReference type="ChEBI" id="CHEBI:57841"/>
    </ligand>
</feature>
<comment type="function">
    <text evidence="9">Condenses 4-methyl-5-(beta-hydroxyethyl)thiazole monophosphate (THZ-P) and 2-methyl-4-amino-5-hydroxymethyl pyrimidine pyrophosphate (HMP-PP) to form thiamine monophosphate (TMP).</text>
</comment>
<comment type="catalytic activity">
    <reaction evidence="6 9 10">
        <text>4-methyl-5-(2-phosphooxyethyl)-thiazole + 4-amino-2-methyl-5-(diphosphooxymethyl)pyrimidine + H(+) = thiamine phosphate + diphosphate</text>
        <dbReference type="Rhea" id="RHEA:22328"/>
        <dbReference type="ChEBI" id="CHEBI:15378"/>
        <dbReference type="ChEBI" id="CHEBI:33019"/>
        <dbReference type="ChEBI" id="CHEBI:37575"/>
        <dbReference type="ChEBI" id="CHEBI:57841"/>
        <dbReference type="ChEBI" id="CHEBI:58296"/>
        <dbReference type="EC" id="2.5.1.3"/>
    </reaction>
</comment>
<reference evidence="13" key="1">
    <citation type="submission" date="2024-06" db="EMBL/GenBank/DDBJ databases">
        <title>Lacrimispora cavernae sp. nov., a novel anaerobe isolated from bat guano pile inside a cave.</title>
        <authorList>
            <person name="Miller S.L."/>
            <person name="Lu N."/>
            <person name="King J."/>
            <person name="Sankaranarayanan K."/>
            <person name="Lawson P.A."/>
        </authorList>
    </citation>
    <scope>NUCLEOTIDE SEQUENCE</scope>
    <source>
        <strain evidence="13">BS-2</strain>
    </source>
</reference>
<gene>
    <name evidence="9 13" type="primary">thiE</name>
    <name evidence="13" type="ORF">ABFV83_20210</name>
</gene>
<evidence type="ECO:0000256" key="6">
    <source>
        <dbReference type="ARBA" id="ARBA00047334"/>
    </source>
</evidence>
<dbReference type="InterPro" id="IPR034291">
    <property type="entry name" value="TMP_synthase"/>
</dbReference>
<dbReference type="InterPro" id="IPR013785">
    <property type="entry name" value="Aldolase_TIM"/>
</dbReference>
<comment type="catalytic activity">
    <reaction evidence="7 9 10">
        <text>2-(2-carboxy-4-methylthiazol-5-yl)ethyl phosphate + 4-amino-2-methyl-5-(diphosphooxymethyl)pyrimidine + 2 H(+) = thiamine phosphate + CO2 + diphosphate</text>
        <dbReference type="Rhea" id="RHEA:47848"/>
        <dbReference type="ChEBI" id="CHEBI:15378"/>
        <dbReference type="ChEBI" id="CHEBI:16526"/>
        <dbReference type="ChEBI" id="CHEBI:33019"/>
        <dbReference type="ChEBI" id="CHEBI:37575"/>
        <dbReference type="ChEBI" id="CHEBI:57841"/>
        <dbReference type="ChEBI" id="CHEBI:62890"/>
        <dbReference type="EC" id="2.5.1.3"/>
    </reaction>
</comment>
<protein>
    <recommendedName>
        <fullName evidence="9">Thiamine-phosphate synthase</fullName>
        <shortName evidence="9">TP synthase</shortName>
        <shortName evidence="9">TPS</shortName>
        <ecNumber evidence="9">2.5.1.3</ecNumber>
    </recommendedName>
    <alternativeName>
        <fullName evidence="9">Thiamine-phosphate pyrophosphorylase</fullName>
        <shortName evidence="9">TMP pyrophosphorylase</shortName>
        <shortName evidence="9">TMP-PPase</shortName>
    </alternativeName>
</protein>
<dbReference type="GO" id="GO:0009228">
    <property type="term" value="P:thiamine biosynthetic process"/>
    <property type="evidence" value="ECO:0007669"/>
    <property type="project" value="UniProtKB-KW"/>
</dbReference>
<evidence type="ECO:0000256" key="2">
    <source>
        <dbReference type="ARBA" id="ARBA00022679"/>
    </source>
</evidence>
<organism evidence="13">
    <name type="scientific">Lacrimispora sp. BS-2</name>
    <dbReference type="NCBI Taxonomy" id="3151850"/>
    <lineage>
        <taxon>Bacteria</taxon>
        <taxon>Bacillati</taxon>
        <taxon>Bacillota</taxon>
        <taxon>Clostridia</taxon>
        <taxon>Lachnospirales</taxon>
        <taxon>Lachnospiraceae</taxon>
        <taxon>Lacrimispora</taxon>
    </lineage>
</organism>
<dbReference type="GO" id="GO:0009229">
    <property type="term" value="P:thiamine diphosphate biosynthetic process"/>
    <property type="evidence" value="ECO:0007669"/>
    <property type="project" value="UniProtKB-UniRule"/>
</dbReference>
<evidence type="ECO:0000256" key="1">
    <source>
        <dbReference type="ARBA" id="ARBA00005165"/>
    </source>
</evidence>
<comment type="catalytic activity">
    <reaction evidence="8 9 10">
        <text>2-[(2R,5Z)-2-carboxy-4-methylthiazol-5(2H)-ylidene]ethyl phosphate + 4-amino-2-methyl-5-(diphosphooxymethyl)pyrimidine + 2 H(+) = thiamine phosphate + CO2 + diphosphate</text>
        <dbReference type="Rhea" id="RHEA:47844"/>
        <dbReference type="ChEBI" id="CHEBI:15378"/>
        <dbReference type="ChEBI" id="CHEBI:16526"/>
        <dbReference type="ChEBI" id="CHEBI:33019"/>
        <dbReference type="ChEBI" id="CHEBI:37575"/>
        <dbReference type="ChEBI" id="CHEBI:57841"/>
        <dbReference type="ChEBI" id="CHEBI:62899"/>
        <dbReference type="EC" id="2.5.1.3"/>
    </reaction>
</comment>
<evidence type="ECO:0000256" key="8">
    <source>
        <dbReference type="ARBA" id="ARBA00047883"/>
    </source>
</evidence>
<comment type="pathway">
    <text evidence="1 9 11">Cofactor biosynthesis; thiamine diphosphate biosynthesis; thiamine phosphate from 4-amino-2-methyl-5-diphosphomethylpyrimidine and 4-methyl-5-(2-phosphoethyl)-thiazole: step 1/1.</text>
</comment>
<sequence length="213" mass="23062">MKFHKDMLLLYAVTDQTFTGEKTLEAQIEEALSAGVTLLQLREKHMDKNAFLEEAIMVRQITRRYKIPLIINDDVETALKCDADGVHVGQEDLPPAEVRRLMGPDRILGVTAKNIDQAKRAWLDGADYIGAGAIFPSSTKKDAIPLSLEQLSGICRSVPIPVTAIGGITAENVSSLKGTGAAGAAVVSAIFGQKDITEAVHRLKEQLLKVVSQ</sequence>
<feature type="binding site" evidence="9">
    <location>
        <begin position="40"/>
        <end position="44"/>
    </location>
    <ligand>
        <name>4-amino-2-methyl-5-(diphosphooxymethyl)pyrimidine</name>
        <dbReference type="ChEBI" id="CHEBI:57841"/>
    </ligand>
</feature>
<evidence type="ECO:0000256" key="4">
    <source>
        <dbReference type="ARBA" id="ARBA00022842"/>
    </source>
</evidence>
<name>A0AAU7PNY1_9FIRM</name>
<dbReference type="GO" id="GO:0004789">
    <property type="term" value="F:thiamine-phosphate diphosphorylase activity"/>
    <property type="evidence" value="ECO:0007669"/>
    <property type="project" value="UniProtKB-UniRule"/>
</dbReference>
<evidence type="ECO:0000256" key="10">
    <source>
        <dbReference type="RuleBase" id="RU003826"/>
    </source>
</evidence>
<dbReference type="PANTHER" id="PTHR20857">
    <property type="entry name" value="THIAMINE-PHOSPHATE PYROPHOSPHORYLASE"/>
    <property type="match status" value="1"/>
</dbReference>
<comment type="similarity">
    <text evidence="9 10">Belongs to the thiamine-phosphate synthase family.</text>
</comment>
<dbReference type="CDD" id="cd00564">
    <property type="entry name" value="TMP_TenI"/>
    <property type="match status" value="1"/>
</dbReference>
<dbReference type="GO" id="GO:0005737">
    <property type="term" value="C:cytoplasm"/>
    <property type="evidence" value="ECO:0007669"/>
    <property type="project" value="TreeGrafter"/>
</dbReference>
<feature type="binding site" evidence="9">
    <location>
        <position position="92"/>
    </location>
    <ligand>
        <name>Mg(2+)</name>
        <dbReference type="ChEBI" id="CHEBI:18420"/>
    </ligand>
</feature>
<keyword evidence="4 9" id="KW-0460">Magnesium</keyword>
<dbReference type="SUPFAM" id="SSF51391">
    <property type="entry name" value="Thiamin phosphate synthase"/>
    <property type="match status" value="1"/>
</dbReference>
<dbReference type="InterPro" id="IPR036206">
    <property type="entry name" value="ThiamineP_synth_sf"/>
</dbReference>
<dbReference type="Gene3D" id="3.20.20.70">
    <property type="entry name" value="Aldolase class I"/>
    <property type="match status" value="1"/>
</dbReference>
<feature type="binding site" evidence="9">
    <location>
        <position position="73"/>
    </location>
    <ligand>
        <name>Mg(2+)</name>
        <dbReference type="ChEBI" id="CHEBI:18420"/>
    </ligand>
</feature>
<feature type="binding site" evidence="9">
    <location>
        <position position="140"/>
    </location>
    <ligand>
        <name>4-amino-2-methyl-5-(diphosphooxymethyl)pyrimidine</name>
        <dbReference type="ChEBI" id="CHEBI:57841"/>
    </ligand>
</feature>
<dbReference type="AlphaFoldDB" id="A0AAU7PNY1"/>
<comment type="cofactor">
    <cofactor evidence="9">
        <name>Mg(2+)</name>
        <dbReference type="ChEBI" id="CHEBI:18420"/>
    </cofactor>
    <text evidence="9">Binds 1 Mg(2+) ion per subunit.</text>
</comment>
<dbReference type="InterPro" id="IPR022998">
    <property type="entry name" value="ThiamineP_synth_TenI"/>
</dbReference>
<dbReference type="EC" id="2.5.1.3" evidence="9"/>
<keyword evidence="2 9" id="KW-0808">Transferase</keyword>
<dbReference type="RefSeq" id="WP_349946496.1">
    <property type="nucleotide sequence ID" value="NZ_CP157940.1"/>
</dbReference>
<keyword evidence="3 9" id="KW-0479">Metal-binding</keyword>
<evidence type="ECO:0000256" key="7">
    <source>
        <dbReference type="ARBA" id="ARBA00047851"/>
    </source>
</evidence>